<dbReference type="EMBL" id="JASNQZ010000005">
    <property type="protein sequence ID" value="KAL0957458.1"/>
    <property type="molecule type" value="Genomic_DNA"/>
</dbReference>
<gene>
    <name evidence="1" type="ORF">HGRIS_001255</name>
</gene>
<proteinExistence type="predicted"/>
<accession>A0ABR3JQA8</accession>
<organism evidence="1 2">
    <name type="scientific">Hohenbuehelia grisea</name>
    <dbReference type="NCBI Taxonomy" id="104357"/>
    <lineage>
        <taxon>Eukaryota</taxon>
        <taxon>Fungi</taxon>
        <taxon>Dikarya</taxon>
        <taxon>Basidiomycota</taxon>
        <taxon>Agaricomycotina</taxon>
        <taxon>Agaricomycetes</taxon>
        <taxon>Agaricomycetidae</taxon>
        <taxon>Agaricales</taxon>
        <taxon>Pleurotineae</taxon>
        <taxon>Pleurotaceae</taxon>
        <taxon>Hohenbuehelia</taxon>
    </lineage>
</organism>
<name>A0ABR3JQA8_9AGAR</name>
<comment type="caution">
    <text evidence="1">The sequence shown here is derived from an EMBL/GenBank/DDBJ whole genome shotgun (WGS) entry which is preliminary data.</text>
</comment>
<sequence length="243" mass="27025">MPQFSGLVRVYHSAVAVYYAPSDPSGSGGMHKEWIRATPRWRRGAPRYDCIFVQKDPTLSGFRGLYVARVRLFFSFQHLGIHHSCALVSWYLPVADSPDDDTGMWIVKPLKRRGRLVRSVIALDTVIRGAHLMGVAGHRFLSLRFSPLDTLNSDTFKTFYHFVLLSKSLLKADLGGPAVDVFVHGNFVYYIENGEIKDLGIAVIPPGKAIPEIPFTVLSGSQPSTLADHLSRIGAIPSTWFVQ</sequence>
<evidence type="ECO:0008006" key="3">
    <source>
        <dbReference type="Google" id="ProtNLM"/>
    </source>
</evidence>
<keyword evidence="2" id="KW-1185">Reference proteome</keyword>
<dbReference type="Proteomes" id="UP001556367">
    <property type="component" value="Unassembled WGS sequence"/>
</dbReference>
<evidence type="ECO:0000313" key="2">
    <source>
        <dbReference type="Proteomes" id="UP001556367"/>
    </source>
</evidence>
<evidence type="ECO:0000313" key="1">
    <source>
        <dbReference type="EMBL" id="KAL0957458.1"/>
    </source>
</evidence>
<protein>
    <recommendedName>
        <fullName evidence="3">DUF295 domain-containing protein</fullName>
    </recommendedName>
</protein>
<reference evidence="2" key="1">
    <citation type="submission" date="2024-06" db="EMBL/GenBank/DDBJ databases">
        <title>Multi-omics analyses provide insights into the biosynthesis of the anticancer antibiotic pleurotin in Hohenbuehelia grisea.</title>
        <authorList>
            <person name="Weaver J.A."/>
            <person name="Alberti F."/>
        </authorList>
    </citation>
    <scope>NUCLEOTIDE SEQUENCE [LARGE SCALE GENOMIC DNA]</scope>
    <source>
        <strain evidence="2">T-177</strain>
    </source>
</reference>